<feature type="region of interest" description="Disordered" evidence="9">
    <location>
        <begin position="1"/>
        <end position="25"/>
    </location>
</feature>
<feature type="transmembrane region" description="Helical" evidence="10">
    <location>
        <begin position="88"/>
        <end position="108"/>
    </location>
</feature>
<dbReference type="InterPro" id="IPR011527">
    <property type="entry name" value="ABC1_TM_dom"/>
</dbReference>
<dbReference type="InterPro" id="IPR003593">
    <property type="entry name" value="AAA+_ATPase"/>
</dbReference>
<dbReference type="PANTHER" id="PTHR24221">
    <property type="entry name" value="ATP-BINDING CASSETTE SUB-FAMILY B"/>
    <property type="match status" value="1"/>
</dbReference>
<reference evidence="13" key="1">
    <citation type="submission" date="2021-04" db="EMBL/GenBank/DDBJ databases">
        <title>Draft genome sequence of Xylanibacillus composti strain K13.</title>
        <authorList>
            <person name="Uke A."/>
            <person name="Chhe C."/>
            <person name="Baramee S."/>
            <person name="Kosugi A."/>
        </authorList>
    </citation>
    <scope>NUCLEOTIDE SEQUENCE</scope>
    <source>
        <strain evidence="13">K13</strain>
    </source>
</reference>
<dbReference type="SMART" id="SM00382">
    <property type="entry name" value="AAA"/>
    <property type="match status" value="1"/>
</dbReference>
<evidence type="ECO:0000256" key="3">
    <source>
        <dbReference type="ARBA" id="ARBA00022475"/>
    </source>
</evidence>
<dbReference type="Gene3D" id="1.20.1560.10">
    <property type="entry name" value="ABC transporter type 1, transmembrane domain"/>
    <property type="match status" value="1"/>
</dbReference>
<evidence type="ECO:0000256" key="8">
    <source>
        <dbReference type="ARBA" id="ARBA00023136"/>
    </source>
</evidence>
<evidence type="ECO:0000256" key="2">
    <source>
        <dbReference type="ARBA" id="ARBA00022448"/>
    </source>
</evidence>
<dbReference type="SUPFAM" id="SSF90123">
    <property type="entry name" value="ABC transporter transmembrane region"/>
    <property type="match status" value="1"/>
</dbReference>
<evidence type="ECO:0000256" key="6">
    <source>
        <dbReference type="ARBA" id="ARBA00022840"/>
    </source>
</evidence>
<keyword evidence="8 10" id="KW-0472">Membrane</keyword>
<feature type="domain" description="ABC transporter" evidence="11">
    <location>
        <begin position="368"/>
        <end position="602"/>
    </location>
</feature>
<evidence type="ECO:0000256" key="5">
    <source>
        <dbReference type="ARBA" id="ARBA00022741"/>
    </source>
</evidence>
<feature type="domain" description="ABC transmembrane type-1" evidence="12">
    <location>
        <begin position="48"/>
        <end position="315"/>
    </location>
</feature>
<dbReference type="PANTHER" id="PTHR24221:SF654">
    <property type="entry name" value="ATP-BINDING CASSETTE SUB-FAMILY B MEMBER 6"/>
    <property type="match status" value="1"/>
</dbReference>
<dbReference type="InterPro" id="IPR036640">
    <property type="entry name" value="ABC1_TM_sf"/>
</dbReference>
<keyword evidence="3" id="KW-1003">Cell membrane</keyword>
<dbReference type="PROSITE" id="PS50929">
    <property type="entry name" value="ABC_TM1F"/>
    <property type="match status" value="1"/>
</dbReference>
<name>A0A8J4M1W1_9BACL</name>
<comment type="caution">
    <text evidence="13">The sequence shown here is derived from an EMBL/GenBank/DDBJ whole genome shotgun (WGS) entry which is preliminary data.</text>
</comment>
<dbReference type="InterPro" id="IPR017871">
    <property type="entry name" value="ABC_transporter-like_CS"/>
</dbReference>
<dbReference type="InterPro" id="IPR027417">
    <property type="entry name" value="P-loop_NTPase"/>
</dbReference>
<sequence>MGGQYNNPKKNRSTDDNRSGNLAGEEAPRMLPISDTFRMLRPIQIHLITCAFLTGASAVAGFAPYLAIVEIARALFVAANAAEAASTVWIWVGIGAAGAALRLIMLGLSTHVGHNADAEMLHHLRGQIVKRLGVLPLGWFRAAGSGQVKKAMTDDLEAMHELFAHALGAVVGAAVSLAVGFTYLMLVDWRMALITLAVPVLAAITYKMAMRSLPAHMSRLLTAEGRISSASVEYVDGINVVKTFGGTKGRILARFDEAMNEHTEAYRAWVAGHRNSSAMNRVLGSEMVLLGVVLSAGLAFVSAGWLAVADLLPFLVVGVGLPTAFGPLIHGSQGVRMARMAAGHIGSLLSREPLPEPSEPRQPRDNRIAHEKVSFSYDGLTQVVSEIEAECKPGTVTALVGPSGAGKSTLASLLPRFYDVTGGAIRIGGADVREIGSKTLLSSMSLVFQEVMLLRDTVKENIRIGRPEATDEAIYEAAKAAQIHEVIERLPNGYDTMLESGGGGLSGGERQRLTIARAILSGAGIVVLDEATASLDPDSEAAVQDALAELTAGKTVIVIAHRLHTIKSADQILVLDGGRLAERGKHEELLAEGGLYARMWEAQKRGESA</sequence>
<dbReference type="InterPro" id="IPR003439">
    <property type="entry name" value="ABC_transporter-like_ATP-bd"/>
</dbReference>
<feature type="transmembrane region" description="Helical" evidence="10">
    <location>
        <begin position="47"/>
        <end position="68"/>
    </location>
</feature>
<keyword evidence="5" id="KW-0547">Nucleotide-binding</keyword>
<dbReference type="Gene3D" id="3.40.50.300">
    <property type="entry name" value="P-loop containing nucleotide triphosphate hydrolases"/>
    <property type="match status" value="1"/>
</dbReference>
<evidence type="ECO:0000256" key="7">
    <source>
        <dbReference type="ARBA" id="ARBA00022989"/>
    </source>
</evidence>
<comment type="subcellular location">
    <subcellularLocation>
        <location evidence="1">Cell membrane</location>
        <topology evidence="1">Multi-pass membrane protein</topology>
    </subcellularLocation>
</comment>
<dbReference type="Pfam" id="PF00005">
    <property type="entry name" value="ABC_tran"/>
    <property type="match status" value="1"/>
</dbReference>
<dbReference type="SUPFAM" id="SSF52540">
    <property type="entry name" value="P-loop containing nucleoside triphosphate hydrolases"/>
    <property type="match status" value="1"/>
</dbReference>
<dbReference type="GO" id="GO:0016887">
    <property type="term" value="F:ATP hydrolysis activity"/>
    <property type="evidence" value="ECO:0007669"/>
    <property type="project" value="InterPro"/>
</dbReference>
<dbReference type="GO" id="GO:0140359">
    <property type="term" value="F:ABC-type transporter activity"/>
    <property type="evidence" value="ECO:0007669"/>
    <property type="project" value="InterPro"/>
</dbReference>
<accession>A0A8J4M1W1</accession>
<dbReference type="RefSeq" id="WP_230875685.1">
    <property type="nucleotide sequence ID" value="NZ_BOVK01000010.1"/>
</dbReference>
<gene>
    <name evidence="13" type="ORF">XYCOK13_07200</name>
</gene>
<feature type="transmembrane region" description="Helical" evidence="10">
    <location>
        <begin position="287"/>
        <end position="305"/>
    </location>
</feature>
<dbReference type="EMBL" id="BOVK01000010">
    <property type="protein sequence ID" value="GIQ67896.1"/>
    <property type="molecule type" value="Genomic_DNA"/>
</dbReference>
<dbReference type="PROSITE" id="PS50893">
    <property type="entry name" value="ABC_TRANSPORTER_2"/>
    <property type="match status" value="1"/>
</dbReference>
<keyword evidence="6 13" id="KW-0067">ATP-binding</keyword>
<proteinExistence type="predicted"/>
<keyword evidence="7 10" id="KW-1133">Transmembrane helix</keyword>
<evidence type="ECO:0000256" key="1">
    <source>
        <dbReference type="ARBA" id="ARBA00004651"/>
    </source>
</evidence>
<evidence type="ECO:0000256" key="10">
    <source>
        <dbReference type="SAM" id="Phobius"/>
    </source>
</evidence>
<protein>
    <submittedName>
        <fullName evidence="13">ABC transporter ATP-binding protein</fullName>
    </submittedName>
</protein>
<keyword evidence="14" id="KW-1185">Reference proteome</keyword>
<organism evidence="13 14">
    <name type="scientific">Xylanibacillus composti</name>
    <dbReference type="NCBI Taxonomy" id="1572762"/>
    <lineage>
        <taxon>Bacteria</taxon>
        <taxon>Bacillati</taxon>
        <taxon>Bacillota</taxon>
        <taxon>Bacilli</taxon>
        <taxon>Bacillales</taxon>
        <taxon>Paenibacillaceae</taxon>
        <taxon>Xylanibacillus</taxon>
    </lineage>
</organism>
<evidence type="ECO:0000313" key="13">
    <source>
        <dbReference type="EMBL" id="GIQ67896.1"/>
    </source>
</evidence>
<dbReference type="Proteomes" id="UP000677918">
    <property type="component" value="Unassembled WGS sequence"/>
</dbReference>
<feature type="transmembrane region" description="Helical" evidence="10">
    <location>
        <begin position="162"/>
        <end position="185"/>
    </location>
</feature>
<feature type="transmembrane region" description="Helical" evidence="10">
    <location>
        <begin position="191"/>
        <end position="209"/>
    </location>
</feature>
<feature type="region of interest" description="Disordered" evidence="9">
    <location>
        <begin position="349"/>
        <end position="368"/>
    </location>
</feature>
<keyword evidence="4 10" id="KW-0812">Transmembrane</keyword>
<evidence type="ECO:0000313" key="14">
    <source>
        <dbReference type="Proteomes" id="UP000677918"/>
    </source>
</evidence>
<dbReference type="CDD" id="cd07346">
    <property type="entry name" value="ABC_6TM_exporters"/>
    <property type="match status" value="1"/>
</dbReference>
<dbReference type="GO" id="GO:0005524">
    <property type="term" value="F:ATP binding"/>
    <property type="evidence" value="ECO:0007669"/>
    <property type="project" value="UniProtKB-KW"/>
</dbReference>
<dbReference type="Pfam" id="PF00664">
    <property type="entry name" value="ABC_membrane"/>
    <property type="match status" value="1"/>
</dbReference>
<dbReference type="PROSITE" id="PS00211">
    <property type="entry name" value="ABC_TRANSPORTER_1"/>
    <property type="match status" value="1"/>
</dbReference>
<dbReference type="AlphaFoldDB" id="A0A8J4M1W1"/>
<evidence type="ECO:0000256" key="4">
    <source>
        <dbReference type="ARBA" id="ARBA00022692"/>
    </source>
</evidence>
<evidence type="ECO:0000259" key="11">
    <source>
        <dbReference type="PROSITE" id="PS50893"/>
    </source>
</evidence>
<keyword evidence="2" id="KW-0813">Transport</keyword>
<dbReference type="GO" id="GO:0005886">
    <property type="term" value="C:plasma membrane"/>
    <property type="evidence" value="ECO:0007669"/>
    <property type="project" value="UniProtKB-SubCell"/>
</dbReference>
<evidence type="ECO:0000259" key="12">
    <source>
        <dbReference type="PROSITE" id="PS50929"/>
    </source>
</evidence>
<evidence type="ECO:0000256" key="9">
    <source>
        <dbReference type="SAM" id="MobiDB-lite"/>
    </source>
</evidence>
<dbReference type="FunFam" id="3.40.50.300:FF:000221">
    <property type="entry name" value="Multidrug ABC transporter ATP-binding protein"/>
    <property type="match status" value="1"/>
</dbReference>
<dbReference type="InterPro" id="IPR039421">
    <property type="entry name" value="Type_1_exporter"/>
</dbReference>
<feature type="compositionally biased region" description="Basic and acidic residues" evidence="9">
    <location>
        <begin position="358"/>
        <end position="368"/>
    </location>
</feature>